<comment type="caution">
    <text evidence="4">The sequence shown here is derived from an EMBL/GenBank/DDBJ whole genome shotgun (WGS) entry which is preliminary data.</text>
</comment>
<dbReference type="Gene3D" id="2.130.10.10">
    <property type="entry name" value="YVTN repeat-like/Quinoprotein amine dehydrogenase"/>
    <property type="match status" value="1"/>
</dbReference>
<dbReference type="SUPFAM" id="SSF50960">
    <property type="entry name" value="TolB, C-terminal domain"/>
    <property type="match status" value="1"/>
</dbReference>
<dbReference type="InterPro" id="IPR015943">
    <property type="entry name" value="WD40/YVTN_repeat-like_dom_sf"/>
</dbReference>
<keyword evidence="1 3" id="KW-0853">WD repeat</keyword>
<dbReference type="GO" id="GO:0043161">
    <property type="term" value="P:proteasome-mediated ubiquitin-dependent protein catabolic process"/>
    <property type="evidence" value="ECO:0007669"/>
    <property type="project" value="TreeGrafter"/>
</dbReference>
<protein>
    <submittedName>
        <fullName evidence="4">Uncharacterized protein</fullName>
    </submittedName>
</protein>
<dbReference type="Pfam" id="PF00400">
    <property type="entry name" value="WD40"/>
    <property type="match status" value="1"/>
</dbReference>
<reference evidence="4" key="1">
    <citation type="submission" date="2021-01" db="EMBL/GenBank/DDBJ databases">
        <authorList>
            <person name="Kaushik A."/>
        </authorList>
    </citation>
    <scope>NUCLEOTIDE SEQUENCE</scope>
    <source>
        <strain evidence="4">AG6-10EEA</strain>
    </source>
</reference>
<gene>
    <name evidence="4" type="ORF">RDB_LOCUS6209</name>
</gene>
<dbReference type="InterPro" id="IPR051350">
    <property type="entry name" value="WD_repeat-ST_regulator"/>
</dbReference>
<keyword evidence="2" id="KW-0677">Repeat</keyword>
<feature type="repeat" description="WD" evidence="3">
    <location>
        <begin position="36"/>
        <end position="67"/>
    </location>
</feature>
<evidence type="ECO:0000256" key="2">
    <source>
        <dbReference type="ARBA" id="ARBA00022737"/>
    </source>
</evidence>
<dbReference type="Proteomes" id="UP000663853">
    <property type="component" value="Unassembled WGS sequence"/>
</dbReference>
<dbReference type="SMART" id="SM00320">
    <property type="entry name" value="WD40"/>
    <property type="match status" value="3"/>
</dbReference>
<name>A0A8H2X6Y6_9AGAM</name>
<dbReference type="GO" id="GO:0034657">
    <property type="term" value="C:GID complex"/>
    <property type="evidence" value="ECO:0007669"/>
    <property type="project" value="TreeGrafter"/>
</dbReference>
<evidence type="ECO:0000313" key="5">
    <source>
        <dbReference type="Proteomes" id="UP000663853"/>
    </source>
</evidence>
<evidence type="ECO:0000313" key="4">
    <source>
        <dbReference type="EMBL" id="CAE6415792.1"/>
    </source>
</evidence>
<dbReference type="PROSITE" id="PS50294">
    <property type="entry name" value="WD_REPEATS_REGION"/>
    <property type="match status" value="1"/>
</dbReference>
<proteinExistence type="predicted"/>
<sequence>MGDSRHMGDSNEPEIIPARIQTYVPMLRTLRSSQPLTEHAALVKHLQFSPDGQFLATCSWDYTALIWRGTGPSGEFELMHKLIHAVRIGFVGQVAWSPNGEQLLTKQVKLIKVWNPKTGVCEKTIDRKRAVRAIIWMPKGSGFVSIEWKMESSQVDKRVHHTENILGSDLVVVSIDGTQLQEHHLPRLQVWDAAVVPDEERLVAVATLIRTGQGRQPVKSRREKRILIYNLNTKEIE</sequence>
<feature type="non-terminal residue" evidence="4">
    <location>
        <position position="1"/>
    </location>
</feature>
<evidence type="ECO:0000256" key="1">
    <source>
        <dbReference type="ARBA" id="ARBA00022574"/>
    </source>
</evidence>
<organism evidence="4 5">
    <name type="scientific">Rhizoctonia solani</name>
    <dbReference type="NCBI Taxonomy" id="456999"/>
    <lineage>
        <taxon>Eukaryota</taxon>
        <taxon>Fungi</taxon>
        <taxon>Dikarya</taxon>
        <taxon>Basidiomycota</taxon>
        <taxon>Agaricomycotina</taxon>
        <taxon>Agaricomycetes</taxon>
        <taxon>Cantharellales</taxon>
        <taxon>Ceratobasidiaceae</taxon>
        <taxon>Rhizoctonia</taxon>
    </lineage>
</organism>
<dbReference type="PANTHER" id="PTHR22838">
    <property type="entry name" value="WD REPEAT PROTEIN 26-RELATED"/>
    <property type="match status" value="1"/>
</dbReference>
<dbReference type="PANTHER" id="PTHR22838:SF0">
    <property type="entry name" value="WD REPEAT-CONTAINING PROTEIN 26"/>
    <property type="match status" value="1"/>
</dbReference>
<dbReference type="InterPro" id="IPR001680">
    <property type="entry name" value="WD40_rpt"/>
</dbReference>
<evidence type="ECO:0000256" key="3">
    <source>
        <dbReference type="PROSITE-ProRule" id="PRU00221"/>
    </source>
</evidence>
<accession>A0A8H2X6Y6</accession>
<dbReference type="EMBL" id="CAJMXA010000096">
    <property type="protein sequence ID" value="CAE6415792.1"/>
    <property type="molecule type" value="Genomic_DNA"/>
</dbReference>
<dbReference type="AlphaFoldDB" id="A0A8H2X6Y6"/>
<dbReference type="PROSITE" id="PS50082">
    <property type="entry name" value="WD_REPEATS_2"/>
    <property type="match status" value="1"/>
</dbReference>